<dbReference type="RefSeq" id="WP_247404913.1">
    <property type="nucleotide sequence ID" value="NZ_JAKNRV010000244.1"/>
</dbReference>
<name>A0ABT0ELX4_9PSED</name>
<protein>
    <recommendedName>
        <fullName evidence="3">DUF1963 domain-containing protein</fullName>
    </recommendedName>
</protein>
<sequence>MTTNQTIDGVPRELIERVTKPLTIHDDLADRIKARDELRALLDAPAVSTQLSIPYECPHMIVFDDTEREHMLFAGAGARYAALKTWDKISTSWNAHLFVRVERNSRDDRYPSGAFMPSAKPQGEPVAPWFYFVECDDPDYSGLFNHESEAQTQANDHGGVVVKLWNVPPTCRPATPSLAGFWQWLDTAYRDGSKGEETRFTKYNMEVAYSAGANAEQPAPVAVVLPERLAQILKFLEGAENLDGYWFGEPGPHGSKVWWRAELRKALAETNLFAKQQ</sequence>
<dbReference type="EMBL" id="JAKNRV010000244">
    <property type="protein sequence ID" value="MCK1786712.1"/>
    <property type="molecule type" value="Genomic_DNA"/>
</dbReference>
<dbReference type="Proteomes" id="UP001317085">
    <property type="component" value="Unassembled WGS sequence"/>
</dbReference>
<reference evidence="1 2" key="1">
    <citation type="submission" date="2022-02" db="EMBL/GenBank/DDBJ databases">
        <title>Comparative genomics of the first Antarctic Pseudomonas spp. capable of biotransforming 2,4,6-Trinitrotoluene.</title>
        <authorList>
            <person name="Cabrera M.A."/>
            <person name="Marquez S.L."/>
            <person name="Perez-Donoso J.M."/>
        </authorList>
    </citation>
    <scope>NUCLEOTIDE SEQUENCE [LARGE SCALE GENOMIC DNA]</scope>
    <source>
        <strain evidence="1 2">TNT11</strain>
    </source>
</reference>
<proteinExistence type="predicted"/>
<evidence type="ECO:0008006" key="3">
    <source>
        <dbReference type="Google" id="ProtNLM"/>
    </source>
</evidence>
<evidence type="ECO:0000313" key="1">
    <source>
        <dbReference type="EMBL" id="MCK1786712.1"/>
    </source>
</evidence>
<organism evidence="1 2">
    <name type="scientific">Pseudomonas emilianonis</name>
    <dbReference type="NCBI Taxonomy" id="2915812"/>
    <lineage>
        <taxon>Bacteria</taxon>
        <taxon>Pseudomonadati</taxon>
        <taxon>Pseudomonadota</taxon>
        <taxon>Gammaproteobacteria</taxon>
        <taxon>Pseudomonadales</taxon>
        <taxon>Pseudomonadaceae</taxon>
        <taxon>Pseudomonas</taxon>
    </lineage>
</organism>
<keyword evidence="2" id="KW-1185">Reference proteome</keyword>
<accession>A0ABT0ELX4</accession>
<gene>
    <name evidence="1" type="ORF">L9Z73_20870</name>
</gene>
<evidence type="ECO:0000313" key="2">
    <source>
        <dbReference type="Proteomes" id="UP001317085"/>
    </source>
</evidence>
<comment type="caution">
    <text evidence="1">The sequence shown here is derived from an EMBL/GenBank/DDBJ whole genome shotgun (WGS) entry which is preliminary data.</text>
</comment>